<dbReference type="AlphaFoldDB" id="A0A364XYV9"/>
<evidence type="ECO:0000256" key="6">
    <source>
        <dbReference type="SAM" id="Phobius"/>
    </source>
</evidence>
<feature type="domain" description="ABC3 transporter permease C-terminal" evidence="7">
    <location>
        <begin position="300"/>
        <end position="416"/>
    </location>
</feature>
<feature type="transmembrane region" description="Helical" evidence="6">
    <location>
        <begin position="345"/>
        <end position="368"/>
    </location>
</feature>
<evidence type="ECO:0000256" key="2">
    <source>
        <dbReference type="ARBA" id="ARBA00022475"/>
    </source>
</evidence>
<keyword evidence="4 6" id="KW-1133">Transmembrane helix</keyword>
<evidence type="ECO:0000256" key="1">
    <source>
        <dbReference type="ARBA" id="ARBA00004651"/>
    </source>
</evidence>
<dbReference type="EMBL" id="QMFY01000016">
    <property type="protein sequence ID" value="RAV98619.1"/>
    <property type="molecule type" value="Genomic_DNA"/>
</dbReference>
<dbReference type="PANTHER" id="PTHR30572:SF18">
    <property type="entry name" value="ABC-TYPE MACROLIDE FAMILY EXPORT SYSTEM PERMEASE COMPONENT 2"/>
    <property type="match status" value="1"/>
</dbReference>
<name>A0A364XYV9_9BACT</name>
<keyword evidence="2" id="KW-1003">Cell membrane</keyword>
<comment type="caution">
    <text evidence="9">The sequence shown here is derived from an EMBL/GenBank/DDBJ whole genome shotgun (WGS) entry which is preliminary data.</text>
</comment>
<dbReference type="InterPro" id="IPR050250">
    <property type="entry name" value="Macrolide_Exporter_MacB"/>
</dbReference>
<gene>
    <name evidence="9" type="ORF">DQQ10_23070</name>
</gene>
<evidence type="ECO:0000259" key="7">
    <source>
        <dbReference type="Pfam" id="PF02687"/>
    </source>
</evidence>
<reference evidence="9 10" key="1">
    <citation type="submission" date="2018-06" db="EMBL/GenBank/DDBJ databases">
        <title>Chryseolinea flavus sp. nov., a member of the phylum Bacteroidetes isolated from soil.</title>
        <authorList>
            <person name="Li Y."/>
            <person name="Wang J."/>
        </authorList>
    </citation>
    <scope>NUCLEOTIDE SEQUENCE [LARGE SCALE GENOMIC DNA]</scope>
    <source>
        <strain evidence="9 10">SDU1-6</strain>
    </source>
</reference>
<feature type="transmembrane region" description="Helical" evidence="6">
    <location>
        <begin position="730"/>
        <end position="748"/>
    </location>
</feature>
<feature type="transmembrane region" description="Helical" evidence="6">
    <location>
        <begin position="678"/>
        <end position="702"/>
    </location>
</feature>
<dbReference type="InterPro" id="IPR003838">
    <property type="entry name" value="ABC3_permease_C"/>
</dbReference>
<feature type="transmembrane region" description="Helical" evidence="6">
    <location>
        <begin position="760"/>
        <end position="782"/>
    </location>
</feature>
<protein>
    <recommendedName>
        <fullName evidence="11">ABC transporter permease</fullName>
    </recommendedName>
</protein>
<organism evidence="9 10">
    <name type="scientific">Pseudochryseolinea flava</name>
    <dbReference type="NCBI Taxonomy" id="2059302"/>
    <lineage>
        <taxon>Bacteria</taxon>
        <taxon>Pseudomonadati</taxon>
        <taxon>Bacteroidota</taxon>
        <taxon>Cytophagia</taxon>
        <taxon>Cytophagales</taxon>
        <taxon>Fulvivirgaceae</taxon>
        <taxon>Pseudochryseolinea</taxon>
    </lineage>
</organism>
<evidence type="ECO:0000256" key="3">
    <source>
        <dbReference type="ARBA" id="ARBA00022692"/>
    </source>
</evidence>
<feature type="transmembrane region" description="Helical" evidence="6">
    <location>
        <begin position="433"/>
        <end position="457"/>
    </location>
</feature>
<feature type="domain" description="MacB-like periplasmic core" evidence="8">
    <location>
        <begin position="437"/>
        <end position="606"/>
    </location>
</feature>
<evidence type="ECO:0000313" key="9">
    <source>
        <dbReference type="EMBL" id="RAV98619.1"/>
    </source>
</evidence>
<dbReference type="OrthoDB" id="5933722at2"/>
<feature type="transmembrane region" description="Helical" evidence="6">
    <location>
        <begin position="294"/>
        <end position="316"/>
    </location>
</feature>
<dbReference type="RefSeq" id="WP_112749295.1">
    <property type="nucleotide sequence ID" value="NZ_QMFY01000016.1"/>
</dbReference>
<keyword evidence="10" id="KW-1185">Reference proteome</keyword>
<feature type="transmembrane region" description="Helical" evidence="6">
    <location>
        <begin position="388"/>
        <end position="412"/>
    </location>
</feature>
<feature type="domain" description="MacB-like periplasmic core" evidence="8">
    <location>
        <begin position="20"/>
        <end position="199"/>
    </location>
</feature>
<evidence type="ECO:0008006" key="11">
    <source>
        <dbReference type="Google" id="ProtNLM"/>
    </source>
</evidence>
<comment type="subcellular location">
    <subcellularLocation>
        <location evidence="1">Cell membrane</location>
        <topology evidence="1">Multi-pass membrane protein</topology>
    </subcellularLocation>
</comment>
<evidence type="ECO:0000313" key="10">
    <source>
        <dbReference type="Proteomes" id="UP000251889"/>
    </source>
</evidence>
<evidence type="ECO:0000256" key="5">
    <source>
        <dbReference type="ARBA" id="ARBA00023136"/>
    </source>
</evidence>
<evidence type="ECO:0000259" key="8">
    <source>
        <dbReference type="Pfam" id="PF12704"/>
    </source>
</evidence>
<accession>A0A364XYV9</accession>
<dbReference type="Pfam" id="PF02687">
    <property type="entry name" value="FtsX"/>
    <property type="match status" value="2"/>
</dbReference>
<evidence type="ECO:0000256" key="4">
    <source>
        <dbReference type="ARBA" id="ARBA00022989"/>
    </source>
</evidence>
<sequence>MLKNYFTVALRTIMKHKFFSAINIVGLAIGLTVCLLVGMYIADDLSYDKFHRDNDNIYRVALDGKLGDQEIKSTTTCTPLADALVQEIPGVEAATRIWQWRNTVIRNEDKSFMEQHVMMVDSNFFQFFSFELIEGDPSKVLMEPNTMVVTRAVASKYFGTEEAIGKMLSVGDDNKAYKITGICEEPPGNSHIKFDVLLAGSQGDFFRQPVWTNNSLHTYYRKNAQVSVADIDKKLEAITIRNVGAELEKFLGMSFENFVKNGGKYGYYSFAMTDTHLYVPHLEHDIAVHGDIKYVYVLGAIGIFVLLIACINFMNLSTARSAGRAKEVGLRKTLGSFRSHLIGQFLAESVIYTIIAAVISLLAVYALLPSFNLLSGKELSFGLLLSGPFLLAIAALIVVVGLIAGSYPAFYLTSFNAVEVLKGKVRAGAKSKGIRSFLVVFQFWISIVLIICTGVVYQQLRFMQEKNLGLDKHNVLILRNMARLDKGREAFKNELLRHTSIESASYSNNIFPGVSSNSVFRANGTVEDKILGCYWADHDHQKVMKFELADGRYYSKDFPTDSLACIINEATVKEFGWTDPLNRKIVSYQGNSPDTLTVVGVVKNFNFETLKSQVRPLIIMLSDVNNTLQIRYKGAPQEAIAAAEELWKKQASGEPFEYVFLDESFDEIFREEQRLGKLATVLTALAILVACMGLFGLAAFMAEQRTKEIGIRKVMGASVTNLSLLLSREFMVLVAVAFLLAVVPAWYVMNGWLESFAFRIPVPIWVFVTSGVVAALVAWLTISYQAIKAAVANPINSIRYE</sequence>
<feature type="domain" description="ABC3 transporter permease C-terminal" evidence="7">
    <location>
        <begin position="681"/>
        <end position="793"/>
    </location>
</feature>
<dbReference type="GO" id="GO:0005886">
    <property type="term" value="C:plasma membrane"/>
    <property type="evidence" value="ECO:0007669"/>
    <property type="project" value="UniProtKB-SubCell"/>
</dbReference>
<feature type="transmembrane region" description="Helical" evidence="6">
    <location>
        <begin position="21"/>
        <end position="42"/>
    </location>
</feature>
<dbReference type="Pfam" id="PF12704">
    <property type="entry name" value="MacB_PCD"/>
    <property type="match status" value="2"/>
</dbReference>
<proteinExistence type="predicted"/>
<keyword evidence="5 6" id="KW-0472">Membrane</keyword>
<keyword evidence="3 6" id="KW-0812">Transmembrane</keyword>
<dbReference type="Proteomes" id="UP000251889">
    <property type="component" value="Unassembled WGS sequence"/>
</dbReference>
<dbReference type="GO" id="GO:0022857">
    <property type="term" value="F:transmembrane transporter activity"/>
    <property type="evidence" value="ECO:0007669"/>
    <property type="project" value="TreeGrafter"/>
</dbReference>
<dbReference type="PANTHER" id="PTHR30572">
    <property type="entry name" value="MEMBRANE COMPONENT OF TRANSPORTER-RELATED"/>
    <property type="match status" value="1"/>
</dbReference>
<dbReference type="InterPro" id="IPR025857">
    <property type="entry name" value="MacB_PCD"/>
</dbReference>